<evidence type="ECO:0000256" key="1">
    <source>
        <dbReference type="SAM" id="MobiDB-lite"/>
    </source>
</evidence>
<evidence type="ECO:0000313" key="3">
    <source>
        <dbReference type="EMBL" id="EBZ6054149.1"/>
    </source>
</evidence>
<comment type="caution">
    <text evidence="3">The sequence shown here is derived from an EMBL/GenBank/DDBJ whole genome shotgun (WGS) entry which is preliminary data.</text>
</comment>
<dbReference type="Gene3D" id="3.90.1340.10">
    <property type="entry name" value="Phage tail collar domain"/>
    <property type="match status" value="1"/>
</dbReference>
<organism evidence="3">
    <name type="scientific">Salmonella enterica subsp. enterica serovar Weslaco</name>
    <dbReference type="NCBI Taxonomy" id="1243597"/>
    <lineage>
        <taxon>Bacteria</taxon>
        <taxon>Pseudomonadati</taxon>
        <taxon>Pseudomonadota</taxon>
        <taxon>Gammaproteobacteria</taxon>
        <taxon>Enterobacterales</taxon>
        <taxon>Enterobacteriaceae</taxon>
        <taxon>Salmonella</taxon>
    </lineage>
</organism>
<feature type="domain" description="Phage tail collar" evidence="2">
    <location>
        <begin position="211"/>
        <end position="258"/>
    </location>
</feature>
<dbReference type="InterPro" id="IPR011083">
    <property type="entry name" value="Phage_tail_collar_dom"/>
</dbReference>
<gene>
    <name evidence="3" type="ORF">D2118_22505</name>
</gene>
<protein>
    <submittedName>
        <fullName evidence="3">Tail fiber protein</fullName>
    </submittedName>
</protein>
<accession>A0A5X3P5L8</accession>
<dbReference type="PANTHER" id="PTHR35191:SF1">
    <property type="entry name" value="PROPHAGE SIDE TAIL FIBER PROTEIN HOMOLOG STFQ-RELATED"/>
    <property type="match status" value="1"/>
</dbReference>
<dbReference type="InterPro" id="IPR051934">
    <property type="entry name" value="Phage_Tail_Fiber_Structural"/>
</dbReference>
<feature type="region of interest" description="Disordered" evidence="1">
    <location>
        <begin position="304"/>
        <end position="327"/>
    </location>
</feature>
<name>A0A5X3P5L8_SALET</name>
<sequence>MHRIDTPTAQKDKFGQGKNGFTNGDPATGRRATDLNSDMWDAVQEEVCTVIEAAGIPLSKGEHTQLHAAIDRLIAEQVKTRLEKNQNGADIPDKSLFVRNIGALPANGTAVAANRLASRGALPALTGTTRGSDSGLIMGEVYNNGYPTEYGNVLRLTGTGDGEILIGWSGTNGAPAPAYIRSHRDTADAEWSEWAMLYTTLNPPPDSHPVGAAIAWPSDATPAGYAIMQGQSFDKSAYPLLAIAYPSGVIPDMRGWTIKGKPASGRAVLSQEMDGNKSHSHGARALDTDLGTKGTSSFDYGNKTSDTTGGHNHSAGGLYGGDSIGGKTRVQHDGNNQLTSWNGDHAHTTWIGPHDHTVYIGPHGHAVTVDADGNAETTVKNIAFNYIVRLA</sequence>
<feature type="region of interest" description="Disordered" evidence="1">
    <location>
        <begin position="1"/>
        <end position="31"/>
    </location>
</feature>
<dbReference type="PANTHER" id="PTHR35191">
    <property type="entry name" value="PROPHAGE SIDE TAIL FIBER PROTEIN HOMOLOG STFQ-RELATED"/>
    <property type="match status" value="1"/>
</dbReference>
<proteinExistence type="predicted"/>
<dbReference type="InterPro" id="IPR037053">
    <property type="entry name" value="Phage_tail_collar_dom_sf"/>
</dbReference>
<dbReference type="EMBL" id="AAHRRA010000036">
    <property type="protein sequence ID" value="EBZ6054149.1"/>
    <property type="molecule type" value="Genomic_DNA"/>
</dbReference>
<reference evidence="3" key="1">
    <citation type="submission" date="2018-10" db="EMBL/GenBank/DDBJ databases">
        <authorList>
            <consortium name="GenomeTrakr network: Whole genome sequencing for foodborne pathogen traceback"/>
        </authorList>
    </citation>
    <scope>NUCLEOTIDE SEQUENCE</scope>
    <source>
        <strain evidence="3">FDA00013435</strain>
    </source>
</reference>
<dbReference type="Pfam" id="PF07484">
    <property type="entry name" value="Collar"/>
    <property type="match status" value="1"/>
</dbReference>
<evidence type="ECO:0000259" key="2">
    <source>
        <dbReference type="Pfam" id="PF07484"/>
    </source>
</evidence>
<dbReference type="AlphaFoldDB" id="A0A5X3P5L8"/>
<dbReference type="SUPFAM" id="SSF88874">
    <property type="entry name" value="Receptor-binding domain of short tail fibre protein gp12"/>
    <property type="match status" value="1"/>
</dbReference>